<dbReference type="RefSeq" id="WP_102950949.1">
    <property type="nucleotide sequence ID" value="NZ_CP024847.1"/>
</dbReference>
<dbReference type="InterPro" id="IPR036388">
    <property type="entry name" value="WH-like_DNA-bd_sf"/>
</dbReference>
<reference evidence="3" key="1">
    <citation type="submission" date="2017-11" db="EMBL/GenBank/DDBJ databases">
        <authorList>
            <person name="Chan K.G."/>
            <person name="Lee L.S."/>
        </authorList>
    </citation>
    <scope>NUCLEOTIDE SEQUENCE [LARGE SCALE GENOMIC DNA]</scope>
    <source>
        <strain evidence="3">DSM 100970</strain>
    </source>
</reference>
<dbReference type="GO" id="GO:0006355">
    <property type="term" value="P:regulation of DNA-templated transcription"/>
    <property type="evidence" value="ECO:0007669"/>
    <property type="project" value="InterPro"/>
</dbReference>
<gene>
    <name evidence="2" type="ORF">CUN60_04870</name>
</gene>
<dbReference type="SUPFAM" id="SSF46894">
    <property type="entry name" value="C-terminal effector domain of the bipartite response regulators"/>
    <property type="match status" value="1"/>
</dbReference>
<dbReference type="AlphaFoldDB" id="A0A2I7N5C4"/>
<accession>A0A2I7N5C4</accession>
<sequence>MTDIEILELVAKGLEITGQNRAILLGNLDLEFVYTTKLYQDLMGNPQIIGKRMKDSNHPGAKYADQLRQIASNVIQTGKKSSYFIIYQLPNTKVKRCYINHCSLLINPETGSKVGIMTEIEPFNCKYIGNVLNIANQLVIPSEDETSQQSPTDKVTYQLSDREQEILFLLMIGRSYKEITYIINKIYDKSISISAINSIIRVNLFNKFNTSSVSSLIQIAASNSVIQEIPPSLLKFPEGIFEVDYF</sequence>
<organism evidence="2 3">
    <name type="scientific">Aquella oligotrophica</name>
    <dbReference type="NCBI Taxonomy" id="2067065"/>
    <lineage>
        <taxon>Bacteria</taxon>
        <taxon>Pseudomonadati</taxon>
        <taxon>Pseudomonadota</taxon>
        <taxon>Betaproteobacteria</taxon>
        <taxon>Neisseriales</taxon>
        <taxon>Neisseriaceae</taxon>
        <taxon>Aquella</taxon>
    </lineage>
</organism>
<dbReference type="Proteomes" id="UP000236655">
    <property type="component" value="Chromosome"/>
</dbReference>
<dbReference type="KEGG" id="nba:CUN60_04870"/>
<dbReference type="GO" id="GO:0003677">
    <property type="term" value="F:DNA binding"/>
    <property type="evidence" value="ECO:0007669"/>
    <property type="project" value="InterPro"/>
</dbReference>
<proteinExistence type="predicted"/>
<keyword evidence="3" id="KW-1185">Reference proteome</keyword>
<dbReference type="InterPro" id="IPR016032">
    <property type="entry name" value="Sig_transdc_resp-reg_C-effctor"/>
</dbReference>
<name>A0A2I7N5C4_9NEIS</name>
<feature type="domain" description="HTH luxR-type" evidence="1">
    <location>
        <begin position="156"/>
        <end position="220"/>
    </location>
</feature>
<dbReference type="InterPro" id="IPR000792">
    <property type="entry name" value="Tscrpt_reg_LuxR_C"/>
</dbReference>
<evidence type="ECO:0000259" key="1">
    <source>
        <dbReference type="SMART" id="SM00421"/>
    </source>
</evidence>
<dbReference type="Gene3D" id="1.10.10.10">
    <property type="entry name" value="Winged helix-like DNA-binding domain superfamily/Winged helix DNA-binding domain"/>
    <property type="match status" value="1"/>
</dbReference>
<dbReference type="EMBL" id="CP024847">
    <property type="protein sequence ID" value="AUR51650.1"/>
    <property type="molecule type" value="Genomic_DNA"/>
</dbReference>
<dbReference type="SMART" id="SM00421">
    <property type="entry name" value="HTH_LUXR"/>
    <property type="match status" value="1"/>
</dbReference>
<evidence type="ECO:0000313" key="3">
    <source>
        <dbReference type="Proteomes" id="UP000236655"/>
    </source>
</evidence>
<evidence type="ECO:0000313" key="2">
    <source>
        <dbReference type="EMBL" id="AUR51650.1"/>
    </source>
</evidence>
<protein>
    <recommendedName>
        <fullName evidence="1">HTH luxR-type domain-containing protein</fullName>
    </recommendedName>
</protein>